<protein>
    <submittedName>
        <fullName evidence="3">Uncharacterized protein</fullName>
    </submittedName>
</protein>
<feature type="coiled-coil region" evidence="1">
    <location>
        <begin position="1272"/>
        <end position="1310"/>
    </location>
</feature>
<dbReference type="EMBL" id="CAJNOK010002142">
    <property type="protein sequence ID" value="CAF0846594.1"/>
    <property type="molecule type" value="Genomic_DNA"/>
</dbReference>
<evidence type="ECO:0000313" key="3">
    <source>
        <dbReference type="EMBL" id="CAF3631798.1"/>
    </source>
</evidence>
<gene>
    <name evidence="2" type="ORF">OVA965_LOCUS6923</name>
    <name evidence="3" type="ORF">TMI583_LOCUS6919</name>
</gene>
<comment type="caution">
    <text evidence="3">The sequence shown here is derived from an EMBL/GenBank/DDBJ whole genome shotgun (WGS) entry which is preliminary data.</text>
</comment>
<feature type="non-terminal residue" evidence="3">
    <location>
        <position position="1422"/>
    </location>
</feature>
<accession>A0A8S2HH94</accession>
<organism evidence="3 4">
    <name type="scientific">Didymodactylos carnosus</name>
    <dbReference type="NCBI Taxonomy" id="1234261"/>
    <lineage>
        <taxon>Eukaryota</taxon>
        <taxon>Metazoa</taxon>
        <taxon>Spiralia</taxon>
        <taxon>Gnathifera</taxon>
        <taxon>Rotifera</taxon>
        <taxon>Eurotatoria</taxon>
        <taxon>Bdelloidea</taxon>
        <taxon>Philodinida</taxon>
        <taxon>Philodinidae</taxon>
        <taxon>Didymodactylos</taxon>
    </lineage>
</organism>
<sequence>MPENPIEIDYNKNVCQIRLITRPMNYSDRMKVENGYQIIIFKETENTFQIYFRDQNHGEILNRLLEEKLVEILPKLEYDQEIVLSKEEDKRTYQMIYEQVQLNHGFTKYSFKQIQSFEKSREMFQEKLTELNKYLLMKFKEVLEKKLTELNEDLLVKFKEVCEEKVTEQDKDLLTEFKEVYEKKLTELNKDVLAKFKEVYEKKLTDLHKDLLMKFKEECEEILTKLKKDLLTKFEEVFEEKLTELNKDLLPKFKEYIDNEIKLILDSQLPEFWSLRLSPILNNLKITLEIEEKFPDDFTLTSLDSIKQSDLTTSDPFEILNKIIENLLSKNKQNAFLDFYRCLSIFDDLLTKIFNGEFEGSINDLSKDLSSKQQSFDPLHYESTMKKILLNLRINHEEFNLEFLSKIEKKVKINEKSLSRKKDYLSWIIERIETEAMNRYNQQLDKYKEKRKQINHLMQEIIDLFWSNISMSDLLNKEREKIYLHLNIEKLLQLSNEDPQSILNGLLTKMKELQTNSNKKQFTNKMHQYLNKEINQQLNSSQYKIVVPIEWTTEIQSKISNILRANYTIENSEMILDELSILFEISISYFEDKSVFDKFCQSYAKLFKYFSWRLHEYQPKSRRQTIDQAIQRFSSSMKKFKMKLDHLSIDKIQRILDARVKEYKEFCQFETFYYLRTHDNQLQQELNYLQSENQVESISADQMRHYWSKKLQQSMFKDDNQSITKLANEIFQTINEKIFTEKVQFDKETESTHANDASLIEEQLPELRKEDKAKIKINLEDQIRALKHISEDVIRQEEKWENRIKLIQYFEKIKTKLIEDYFKSIYEQQSDKSTDYQTFRNSTNTKNVEEILTETDVDEWNRQIDDFKVYQFTIDLLKIYELNVDVLQQQYDFIEKSMGEQQDDESIKNKWSTEVKENEDLMNIVEFIQKYSTKTSHIGDYQTSLEHLTIQFINDIKAIHDIKSSVDALHFFNGFERFEKMAEIFKRKFFSSSKSKKIPLHKVSDFFYLISNVNDFQLALDLIENSKIDNWLLYLNVMKIQFDLNSLFHRYLDELDLNHLIVENLDHLDESIEIKYNEIAKQYQTSLNTISNTIKSIELNPNLKPNEKEMFFEFLRIQFSLELKKPANNLIHPNDLEKFFNKYLIKFKILKKVISSLNNTSMDFNDQLIIGQIRLKSLNNLLRYLTRFWIIEQLELDRKVRENEVIQIIQYLELIETSYSEEKMRLLIGLVQMTCKDESIIPQIVIDLLMNISNNEWDFDLKISQIMETTEMSEWEKKIEHYMKEKRSKMRDLKELIHLMRQDKNNLNQSIKDYLNSPKILEDLESLFKKLNHHLDDDIKKPVRDWDNTDIARWATKMKGNQLLSNKESVQNAILIVSQGIHLFTGKKFRLRETQIIALWLYLNPDLNKTNVGCLGQISTGE</sequence>
<evidence type="ECO:0000313" key="4">
    <source>
        <dbReference type="Proteomes" id="UP000682733"/>
    </source>
</evidence>
<evidence type="ECO:0000313" key="2">
    <source>
        <dbReference type="EMBL" id="CAF0846594.1"/>
    </source>
</evidence>
<dbReference type="Proteomes" id="UP000682733">
    <property type="component" value="Unassembled WGS sequence"/>
</dbReference>
<evidence type="ECO:0000256" key="1">
    <source>
        <dbReference type="SAM" id="Coils"/>
    </source>
</evidence>
<reference evidence="3" key="1">
    <citation type="submission" date="2021-02" db="EMBL/GenBank/DDBJ databases">
        <authorList>
            <person name="Nowell W R."/>
        </authorList>
    </citation>
    <scope>NUCLEOTIDE SEQUENCE</scope>
</reference>
<name>A0A8S2HH94_9BILA</name>
<feature type="coiled-coil region" evidence="1">
    <location>
        <begin position="430"/>
        <end position="460"/>
    </location>
</feature>
<proteinExistence type="predicted"/>
<dbReference type="EMBL" id="CAJOBA010002142">
    <property type="protein sequence ID" value="CAF3631798.1"/>
    <property type="molecule type" value="Genomic_DNA"/>
</dbReference>
<dbReference type="Proteomes" id="UP000677228">
    <property type="component" value="Unassembled WGS sequence"/>
</dbReference>
<keyword evidence="1" id="KW-0175">Coiled coil</keyword>